<feature type="transmembrane region" description="Helical" evidence="6">
    <location>
        <begin position="102"/>
        <end position="124"/>
    </location>
</feature>
<feature type="transmembrane region" description="Helical" evidence="6">
    <location>
        <begin position="38"/>
        <end position="58"/>
    </location>
</feature>
<dbReference type="GO" id="GO:0033573">
    <property type="term" value="C:high-affinity iron permease complex"/>
    <property type="evidence" value="ECO:0007669"/>
    <property type="project" value="InterPro"/>
</dbReference>
<gene>
    <name evidence="7" type="ORF">A4R35_21680</name>
</gene>
<comment type="caution">
    <text evidence="7">The sequence shown here is derived from an EMBL/GenBank/DDBJ whole genome shotgun (WGS) entry which is preliminary data.</text>
</comment>
<dbReference type="InterPro" id="IPR004923">
    <property type="entry name" value="FTR1/Fip1/EfeU"/>
</dbReference>
<organism evidence="7 8">
    <name type="scientific">Thermogemmatispora tikiterensis</name>
    <dbReference type="NCBI Taxonomy" id="1825093"/>
    <lineage>
        <taxon>Bacteria</taxon>
        <taxon>Bacillati</taxon>
        <taxon>Chloroflexota</taxon>
        <taxon>Ktedonobacteria</taxon>
        <taxon>Thermogemmatisporales</taxon>
        <taxon>Thermogemmatisporaceae</taxon>
        <taxon>Thermogemmatispora</taxon>
    </lineage>
</organism>
<evidence type="ECO:0000313" key="7">
    <source>
        <dbReference type="EMBL" id="RAQ98167.1"/>
    </source>
</evidence>
<comment type="subcellular location">
    <subcellularLocation>
        <location evidence="1">Membrane</location>
        <topology evidence="1">Multi-pass membrane protein</topology>
    </subcellularLocation>
</comment>
<feature type="transmembrane region" description="Helical" evidence="6">
    <location>
        <begin position="144"/>
        <end position="166"/>
    </location>
</feature>
<keyword evidence="8" id="KW-1185">Reference proteome</keyword>
<protein>
    <recommendedName>
        <fullName evidence="9">Iron permease</fullName>
    </recommendedName>
</protein>
<accession>A0A328VL19</accession>
<evidence type="ECO:0008006" key="9">
    <source>
        <dbReference type="Google" id="ProtNLM"/>
    </source>
</evidence>
<dbReference type="Proteomes" id="UP000248706">
    <property type="component" value="Unassembled WGS sequence"/>
</dbReference>
<keyword evidence="3 6" id="KW-0812">Transmembrane</keyword>
<comment type="similarity">
    <text evidence="2">Belongs to the oxidase-dependent Fe transporter (OFeT) (TC 9.A.10.1) family.</text>
</comment>
<feature type="transmembrane region" description="Helical" evidence="6">
    <location>
        <begin position="178"/>
        <end position="197"/>
    </location>
</feature>
<name>A0A328VL19_9CHLR</name>
<reference evidence="7 8" key="1">
    <citation type="submission" date="2016-08" db="EMBL/GenBank/DDBJ databases">
        <title>Analysis of Carbohydrate Active Enzymes in Thermogemmatispora T81 Reveals Carbohydrate Degradation Ability.</title>
        <authorList>
            <person name="Tomazini A."/>
            <person name="Lal S."/>
            <person name="Stott M."/>
            <person name="Henrissat B."/>
            <person name="Polikarpov I."/>
            <person name="Sparling R."/>
            <person name="Levin D.B."/>
        </authorList>
    </citation>
    <scope>NUCLEOTIDE SEQUENCE [LARGE SCALE GENOMIC DNA]</scope>
    <source>
        <strain evidence="7 8">T81</strain>
    </source>
</reference>
<evidence type="ECO:0000256" key="1">
    <source>
        <dbReference type="ARBA" id="ARBA00004141"/>
    </source>
</evidence>
<dbReference type="GO" id="GO:0015093">
    <property type="term" value="F:ferrous iron transmembrane transporter activity"/>
    <property type="evidence" value="ECO:0007669"/>
    <property type="project" value="TreeGrafter"/>
</dbReference>
<dbReference type="RefSeq" id="WP_112433207.1">
    <property type="nucleotide sequence ID" value="NZ_MCIF01000002.1"/>
</dbReference>
<dbReference type="Pfam" id="PF03239">
    <property type="entry name" value="FTR1"/>
    <property type="match status" value="1"/>
</dbReference>
<feature type="transmembrane region" description="Helical" evidence="6">
    <location>
        <begin position="70"/>
        <end position="90"/>
    </location>
</feature>
<sequence length="290" mass="31935">MLATAILYLREGLEASLIVSILLAALRQLQLMRQARAVWIGVALAVLCSFLAALALYVTVRIYDGTWFEAVFETVTYLVAVVLLTSMTFWMQQHSRTLKREMMTKASMASSGLALGLLAFTSVGREGLETAFFTLAFALQTHEAPLLMLGALIGLALAVALCFLIYRLGYRLDYRRFFRVMGLLLLFFAAGLLGNAVQTMQEELHWLPFGTTVLWNSSGWLSEESTVGSLLHGLLGYSDAPTLLRACVYVAFLLIFGTLFWRLTRKPVPLPPAQSSQTLPAEAATKGASH</sequence>
<dbReference type="PANTHER" id="PTHR31632:SF2">
    <property type="entry name" value="PLASMA MEMBRANE IRON PERMEASE"/>
    <property type="match status" value="1"/>
</dbReference>
<dbReference type="AlphaFoldDB" id="A0A328VL19"/>
<keyword evidence="5 6" id="KW-0472">Membrane</keyword>
<proteinExistence type="inferred from homology"/>
<dbReference type="PANTHER" id="PTHR31632">
    <property type="entry name" value="IRON TRANSPORTER FTH1"/>
    <property type="match status" value="1"/>
</dbReference>
<dbReference type="EMBL" id="MCIF01000002">
    <property type="protein sequence ID" value="RAQ98167.1"/>
    <property type="molecule type" value="Genomic_DNA"/>
</dbReference>
<evidence type="ECO:0000256" key="6">
    <source>
        <dbReference type="SAM" id="Phobius"/>
    </source>
</evidence>
<evidence type="ECO:0000313" key="8">
    <source>
        <dbReference type="Proteomes" id="UP000248706"/>
    </source>
</evidence>
<evidence type="ECO:0000256" key="5">
    <source>
        <dbReference type="ARBA" id="ARBA00023136"/>
    </source>
</evidence>
<dbReference type="OrthoDB" id="8215804at2"/>
<evidence type="ECO:0000256" key="3">
    <source>
        <dbReference type="ARBA" id="ARBA00022692"/>
    </source>
</evidence>
<feature type="transmembrane region" description="Helical" evidence="6">
    <location>
        <begin position="243"/>
        <end position="261"/>
    </location>
</feature>
<feature type="transmembrane region" description="Helical" evidence="6">
    <location>
        <begin position="6"/>
        <end position="26"/>
    </location>
</feature>
<evidence type="ECO:0000256" key="4">
    <source>
        <dbReference type="ARBA" id="ARBA00022989"/>
    </source>
</evidence>
<evidence type="ECO:0000256" key="2">
    <source>
        <dbReference type="ARBA" id="ARBA00008333"/>
    </source>
</evidence>
<keyword evidence="4 6" id="KW-1133">Transmembrane helix</keyword>